<evidence type="ECO:0000259" key="2">
    <source>
        <dbReference type="Pfam" id="PF01738"/>
    </source>
</evidence>
<dbReference type="PANTHER" id="PTHR46623:SF6">
    <property type="entry name" value="ALPHA_BETA-HYDROLASES SUPERFAMILY PROTEIN"/>
    <property type="match status" value="1"/>
</dbReference>
<dbReference type="Pfam" id="PF01738">
    <property type="entry name" value="DLH"/>
    <property type="match status" value="1"/>
</dbReference>
<feature type="region of interest" description="Disordered" evidence="1">
    <location>
        <begin position="1"/>
        <end position="25"/>
    </location>
</feature>
<keyword evidence="4" id="KW-1185">Reference proteome</keyword>
<dbReference type="GO" id="GO:0016787">
    <property type="term" value="F:hydrolase activity"/>
    <property type="evidence" value="ECO:0007669"/>
    <property type="project" value="UniProtKB-KW"/>
</dbReference>
<evidence type="ECO:0000313" key="3">
    <source>
        <dbReference type="EMBL" id="WAL66736.1"/>
    </source>
</evidence>
<dbReference type="RefSeq" id="WP_268756866.1">
    <property type="nucleotide sequence ID" value="NZ_CP113836.1"/>
</dbReference>
<organism evidence="3 4">
    <name type="scientific">Amycolatopsis cynarae</name>
    <dbReference type="NCBI Taxonomy" id="2995223"/>
    <lineage>
        <taxon>Bacteria</taxon>
        <taxon>Bacillati</taxon>
        <taxon>Actinomycetota</taxon>
        <taxon>Actinomycetes</taxon>
        <taxon>Pseudonocardiales</taxon>
        <taxon>Pseudonocardiaceae</taxon>
        <taxon>Amycolatopsis</taxon>
    </lineage>
</organism>
<dbReference type="InterPro" id="IPR029058">
    <property type="entry name" value="AB_hydrolase_fold"/>
</dbReference>
<protein>
    <submittedName>
        <fullName evidence="3">Dienelactone hydrolase family protein</fullName>
    </submittedName>
</protein>
<evidence type="ECO:0000313" key="4">
    <source>
        <dbReference type="Proteomes" id="UP001163203"/>
    </source>
</evidence>
<keyword evidence="3" id="KW-0378">Hydrolase</keyword>
<dbReference type="Proteomes" id="UP001163203">
    <property type="component" value="Chromosome"/>
</dbReference>
<dbReference type="SUPFAM" id="SSF53474">
    <property type="entry name" value="alpha/beta-Hydrolases"/>
    <property type="match status" value="1"/>
</dbReference>
<accession>A0ABY7B776</accession>
<name>A0ABY7B776_9PSEU</name>
<proteinExistence type="predicted"/>
<reference evidence="3" key="1">
    <citation type="submission" date="2022-11" db="EMBL/GenBank/DDBJ databases">
        <authorList>
            <person name="Mo P."/>
        </authorList>
    </citation>
    <scope>NUCLEOTIDE SEQUENCE</scope>
    <source>
        <strain evidence="3">HUAS 11-8</strain>
    </source>
</reference>
<feature type="domain" description="Dienelactone hydrolase" evidence="2">
    <location>
        <begin position="35"/>
        <end position="240"/>
    </location>
</feature>
<sequence>MCHSAEGLPPAPPEPKEVAGHGPLTLTSADGTAVPAYYALPAGPPRGRMVILPDVRGVHPYYTALAQRFAEAGFATIAVDYYGRTAGAGERDDSFDWQRYLPSVRPGEVEIDVAAALAHLSGHTTSPAYTVGFCFGGSQSWRLAASGLDLAGVIGFYGRPSLVEDVVGSVTKRMLLLVAGDDEVTPRQEFEDFAARLTEAGADHEMRIYESAPHSFFDRSSGEWAQACADAWRRILDFTRPSS</sequence>
<dbReference type="InterPro" id="IPR002925">
    <property type="entry name" value="Dienelactn_hydro"/>
</dbReference>
<evidence type="ECO:0000256" key="1">
    <source>
        <dbReference type="SAM" id="MobiDB-lite"/>
    </source>
</evidence>
<dbReference type="Gene3D" id="3.40.50.1820">
    <property type="entry name" value="alpha/beta hydrolase"/>
    <property type="match status" value="1"/>
</dbReference>
<dbReference type="EMBL" id="CP113836">
    <property type="protein sequence ID" value="WAL66736.1"/>
    <property type="molecule type" value="Genomic_DNA"/>
</dbReference>
<gene>
    <name evidence="3" type="ORF">ORV05_02665</name>
</gene>
<dbReference type="InterPro" id="IPR051049">
    <property type="entry name" value="Dienelactone_hydrolase-like"/>
</dbReference>
<dbReference type="PANTHER" id="PTHR46623">
    <property type="entry name" value="CARBOXYMETHYLENEBUTENOLIDASE-RELATED"/>
    <property type="match status" value="1"/>
</dbReference>